<keyword evidence="1" id="KW-0812">Transmembrane</keyword>
<protein>
    <submittedName>
        <fullName evidence="2">Uncharacterized protein</fullName>
    </submittedName>
</protein>
<comment type="caution">
    <text evidence="2">The sequence shown here is derived from an EMBL/GenBank/DDBJ whole genome shotgun (WGS) entry which is preliminary data.</text>
</comment>
<keyword evidence="1" id="KW-0472">Membrane</keyword>
<dbReference type="EMBL" id="LAZR01014350">
    <property type="protein sequence ID" value="KKM17878.1"/>
    <property type="molecule type" value="Genomic_DNA"/>
</dbReference>
<accession>A0A0F9K712</accession>
<proteinExistence type="predicted"/>
<evidence type="ECO:0000313" key="2">
    <source>
        <dbReference type="EMBL" id="KKM17878.1"/>
    </source>
</evidence>
<keyword evidence="1" id="KW-1133">Transmembrane helix</keyword>
<evidence type="ECO:0000256" key="1">
    <source>
        <dbReference type="SAM" id="Phobius"/>
    </source>
</evidence>
<gene>
    <name evidence="2" type="ORF">LCGC14_1671330</name>
</gene>
<name>A0A0F9K712_9ZZZZ</name>
<dbReference type="AlphaFoldDB" id="A0A0F9K712"/>
<organism evidence="2">
    <name type="scientific">marine sediment metagenome</name>
    <dbReference type="NCBI Taxonomy" id="412755"/>
    <lineage>
        <taxon>unclassified sequences</taxon>
        <taxon>metagenomes</taxon>
        <taxon>ecological metagenomes</taxon>
    </lineage>
</organism>
<feature type="non-terminal residue" evidence="2">
    <location>
        <position position="1"/>
    </location>
</feature>
<feature type="transmembrane region" description="Helical" evidence="1">
    <location>
        <begin position="718"/>
        <end position="741"/>
    </location>
</feature>
<reference evidence="2" key="1">
    <citation type="journal article" date="2015" name="Nature">
        <title>Complex archaea that bridge the gap between prokaryotes and eukaryotes.</title>
        <authorList>
            <person name="Spang A."/>
            <person name="Saw J.H."/>
            <person name="Jorgensen S.L."/>
            <person name="Zaremba-Niedzwiedzka K."/>
            <person name="Martijn J."/>
            <person name="Lind A.E."/>
            <person name="van Eijk R."/>
            <person name="Schleper C."/>
            <person name="Guy L."/>
            <person name="Ettema T.J."/>
        </authorList>
    </citation>
    <scope>NUCLEOTIDE SEQUENCE</scope>
</reference>
<sequence>NGWMSFTNLGSTDYWLLEGIPSVSANNLDCIALLSENLNPKYGGAIYYEFSQDPNRLIIEYDGIHYKGPGYGVSELIGDFEVILFETGVIKFQYKLVNKLRSFEPIIGLDHGDLLNYNHYEISLPISSKAIEFTFDGLKDLNFSLDASIGEEFMWITTEVDQGKMESIFGVDWEASFGIAENPKRGYKMKINTTSINKNNTYWDINYDRWDWVYRFEKFYDVPNRNETLRYRINPSNYSTSLKFSSIFPLILPKPSLFYLMRANLSRPYSIDFWYSILFSSDNYDLTYLDYHEWKEINGTQLSIYVDSQYDSGLLNSLSVRIYNSSNNKHYDIFKMEMFSSYFLSNVSLPLNSAKEYSWLVLDVNNNYMESLYGYNWEKDFGLPPNITKFFKTKINITSVIENSTHWSLNYTFWDWTHRNSSFSSVLNLSDNLIYRKDPFNYSKEHALKNIFPLFIPQPSGFYLEFANLNENYQFSIETGTQLGIIIPLEGSFWLYCNAYYDPEGILAFLDIYLLDIYLNTNPITIFRMVNFYDGPKPDYVGTNMNEIYEYGVYYFEENAPFYADPSYFPERIKMEIKYVGGEDLVHNRTIVIIDYFQEYYSSEYWNETKSLPLFYGEEFNFIFLYENYSMKTFPLFADMVLEANVNWTHYTNNSGFTPLINGYKITPPTYGINIEYSFTYTNKGVLDIFSVFYDGNEFFAYRLNDFDYNLPDSDGSILNSGIIGIIITSIILIGLTALFWQFKRKVK</sequence>